<reference evidence="2" key="1">
    <citation type="submission" date="2024-01" db="EMBL/GenBank/DDBJ databases">
        <authorList>
            <person name="Webb A."/>
        </authorList>
    </citation>
    <scope>NUCLEOTIDE SEQUENCE</scope>
    <source>
        <strain evidence="2">Pm1</strain>
    </source>
</reference>
<feature type="region of interest" description="Disordered" evidence="1">
    <location>
        <begin position="48"/>
        <end position="108"/>
    </location>
</feature>
<feature type="compositionally biased region" description="Polar residues" evidence="1">
    <location>
        <begin position="96"/>
        <end position="108"/>
    </location>
</feature>
<proteinExistence type="predicted"/>
<feature type="region of interest" description="Disordered" evidence="1">
    <location>
        <begin position="1"/>
        <end position="33"/>
    </location>
</feature>
<name>A0AAV1VLD2_9STRA</name>
<organism evidence="2 3">
    <name type="scientific">Peronospora matthiolae</name>
    <dbReference type="NCBI Taxonomy" id="2874970"/>
    <lineage>
        <taxon>Eukaryota</taxon>
        <taxon>Sar</taxon>
        <taxon>Stramenopiles</taxon>
        <taxon>Oomycota</taxon>
        <taxon>Peronosporomycetes</taxon>
        <taxon>Peronosporales</taxon>
        <taxon>Peronosporaceae</taxon>
        <taxon>Peronospora</taxon>
    </lineage>
</organism>
<dbReference type="EMBL" id="CAKLBY020000378">
    <property type="protein sequence ID" value="CAK7947131.1"/>
    <property type="molecule type" value="Genomic_DNA"/>
</dbReference>
<sequence length="108" mass="11170">MRCATEAARKAVARIRESEENSSLAPSAGDPSPAVAIQQYVVPVMNSLRGESPRATDTSAASAAGTATRNVDEPEMELIYSGESDDASDSKATPHASGSSGQTLQETD</sequence>
<evidence type="ECO:0000313" key="3">
    <source>
        <dbReference type="Proteomes" id="UP001162060"/>
    </source>
</evidence>
<protein>
    <submittedName>
        <fullName evidence="2">Uncharacterized protein</fullName>
    </submittedName>
</protein>
<evidence type="ECO:0000313" key="2">
    <source>
        <dbReference type="EMBL" id="CAK7947131.1"/>
    </source>
</evidence>
<accession>A0AAV1VLD2</accession>
<dbReference type="AlphaFoldDB" id="A0AAV1VLD2"/>
<comment type="caution">
    <text evidence="2">The sequence shown here is derived from an EMBL/GenBank/DDBJ whole genome shotgun (WGS) entry which is preliminary data.</text>
</comment>
<feature type="compositionally biased region" description="Low complexity" evidence="1">
    <location>
        <begin position="55"/>
        <end position="68"/>
    </location>
</feature>
<gene>
    <name evidence="2" type="ORF">PM001_LOCUS32281</name>
</gene>
<evidence type="ECO:0000256" key="1">
    <source>
        <dbReference type="SAM" id="MobiDB-lite"/>
    </source>
</evidence>
<dbReference type="Proteomes" id="UP001162060">
    <property type="component" value="Unassembled WGS sequence"/>
</dbReference>